<evidence type="ECO:0000256" key="2">
    <source>
        <dbReference type="SAM" id="SignalP"/>
    </source>
</evidence>
<feature type="region of interest" description="Disordered" evidence="1">
    <location>
        <begin position="115"/>
        <end position="137"/>
    </location>
</feature>
<name>A0A0P0XY21_ORYSJ</name>
<keyword evidence="2" id="KW-0732">Signal</keyword>
<evidence type="ECO:0000313" key="3">
    <source>
        <dbReference type="EMBL" id="BAT12381.1"/>
    </source>
</evidence>
<keyword evidence="4" id="KW-1185">Reference proteome</keyword>
<reference evidence="3 4" key="2">
    <citation type="journal article" date="2013" name="Plant Cell Physiol.">
        <title>Rice Annotation Project Database (RAP-DB): an integrative and interactive database for rice genomics.</title>
        <authorList>
            <person name="Sakai H."/>
            <person name="Lee S.S."/>
            <person name="Tanaka T."/>
            <person name="Numa H."/>
            <person name="Kim J."/>
            <person name="Kawahara Y."/>
            <person name="Wakimoto H."/>
            <person name="Yang C.C."/>
            <person name="Iwamoto M."/>
            <person name="Abe T."/>
            <person name="Yamada Y."/>
            <person name="Muto A."/>
            <person name="Inokuchi H."/>
            <person name="Ikemura T."/>
            <person name="Matsumoto T."/>
            <person name="Sasaki T."/>
            <person name="Itoh T."/>
        </authorList>
    </citation>
    <scope>NUCLEOTIDE SEQUENCE [LARGE SCALE GENOMIC DNA]</scope>
    <source>
        <strain evidence="4">cv. Nipponbare</strain>
    </source>
</reference>
<feature type="chain" id="PRO_5006057320" evidence="2">
    <location>
        <begin position="23"/>
        <end position="137"/>
    </location>
</feature>
<proteinExistence type="predicted"/>
<accession>A0A0P0XY21</accession>
<feature type="signal peptide" evidence="2">
    <location>
        <begin position="1"/>
        <end position="22"/>
    </location>
</feature>
<feature type="compositionally biased region" description="Basic and acidic residues" evidence="1">
    <location>
        <begin position="60"/>
        <end position="73"/>
    </location>
</feature>
<dbReference type="AlphaFoldDB" id="A0A0P0XY21"/>
<dbReference type="Gramene" id="Os11t0112650-01">
    <property type="protein sequence ID" value="Os11t0112650-01"/>
    <property type="gene ID" value="Os11g0112650"/>
</dbReference>
<gene>
    <name evidence="3" type="ordered locus">Os11g0112650</name>
    <name evidence="3" type="ORF">OSNPB_110112650</name>
</gene>
<protein>
    <submittedName>
        <fullName evidence="3">Os11g0112650 protein</fullName>
    </submittedName>
</protein>
<evidence type="ECO:0000313" key="4">
    <source>
        <dbReference type="Proteomes" id="UP000059680"/>
    </source>
</evidence>
<sequence>MSGRHIIISLFPLLSLPPPPLSLSLISLWASRPAVGRRSPGRGGRTASQRCGGSNSAATTREKGREATAEARGAKATSIKIEQKKPRRISHELAQASTMEEVVVGKERKRPCCALVGVGDHGGGVEDEPGGARGGGR</sequence>
<feature type="region of interest" description="Disordered" evidence="1">
    <location>
        <begin position="34"/>
        <end position="86"/>
    </location>
</feature>
<reference evidence="3 4" key="3">
    <citation type="journal article" date="2013" name="Rice">
        <title>Improvement of the Oryza sativa Nipponbare reference genome using next generation sequence and optical map data.</title>
        <authorList>
            <person name="Kawahara Y."/>
            <person name="de la Bastide M."/>
            <person name="Hamilton J.P."/>
            <person name="Kanamori H."/>
            <person name="McCombie W.R."/>
            <person name="Ouyang S."/>
            <person name="Schwartz D.C."/>
            <person name="Tanaka T."/>
            <person name="Wu J."/>
            <person name="Zhou S."/>
            <person name="Childs K.L."/>
            <person name="Davidson R.M."/>
            <person name="Lin H."/>
            <person name="Quesada-Ocampo L."/>
            <person name="Vaillancourt B."/>
            <person name="Sakai H."/>
            <person name="Lee S.S."/>
            <person name="Kim J."/>
            <person name="Numa H."/>
            <person name="Itoh T."/>
            <person name="Buell C.R."/>
            <person name="Matsumoto T."/>
        </authorList>
    </citation>
    <scope>NUCLEOTIDE SEQUENCE [LARGE SCALE GENOMIC DNA]</scope>
    <source>
        <strain evidence="4">cv. Nipponbare</strain>
    </source>
</reference>
<reference evidence="4" key="1">
    <citation type="journal article" date="2005" name="Nature">
        <title>The map-based sequence of the rice genome.</title>
        <authorList>
            <consortium name="International rice genome sequencing project (IRGSP)"/>
            <person name="Matsumoto T."/>
            <person name="Wu J."/>
            <person name="Kanamori H."/>
            <person name="Katayose Y."/>
            <person name="Fujisawa M."/>
            <person name="Namiki N."/>
            <person name="Mizuno H."/>
            <person name="Yamamoto K."/>
            <person name="Antonio B.A."/>
            <person name="Baba T."/>
            <person name="Sakata K."/>
            <person name="Nagamura Y."/>
            <person name="Aoki H."/>
            <person name="Arikawa K."/>
            <person name="Arita K."/>
            <person name="Bito T."/>
            <person name="Chiden Y."/>
            <person name="Fujitsuka N."/>
            <person name="Fukunaka R."/>
            <person name="Hamada M."/>
            <person name="Harada C."/>
            <person name="Hayashi A."/>
            <person name="Hijishita S."/>
            <person name="Honda M."/>
            <person name="Hosokawa S."/>
            <person name="Ichikawa Y."/>
            <person name="Idonuma A."/>
            <person name="Iijima M."/>
            <person name="Ikeda M."/>
            <person name="Ikeno M."/>
            <person name="Ito K."/>
            <person name="Ito S."/>
            <person name="Ito T."/>
            <person name="Ito Y."/>
            <person name="Ito Y."/>
            <person name="Iwabuchi A."/>
            <person name="Kamiya K."/>
            <person name="Karasawa W."/>
            <person name="Kurita K."/>
            <person name="Katagiri S."/>
            <person name="Kikuta A."/>
            <person name="Kobayashi H."/>
            <person name="Kobayashi N."/>
            <person name="Machita K."/>
            <person name="Maehara T."/>
            <person name="Masukawa M."/>
            <person name="Mizubayashi T."/>
            <person name="Mukai Y."/>
            <person name="Nagasaki H."/>
            <person name="Nagata Y."/>
            <person name="Naito S."/>
            <person name="Nakashima M."/>
            <person name="Nakama Y."/>
            <person name="Nakamichi Y."/>
            <person name="Nakamura M."/>
            <person name="Meguro A."/>
            <person name="Negishi M."/>
            <person name="Ohta I."/>
            <person name="Ohta T."/>
            <person name="Okamoto M."/>
            <person name="Ono N."/>
            <person name="Saji S."/>
            <person name="Sakaguchi M."/>
            <person name="Sakai K."/>
            <person name="Shibata M."/>
            <person name="Shimokawa T."/>
            <person name="Song J."/>
            <person name="Takazaki Y."/>
            <person name="Terasawa K."/>
            <person name="Tsugane M."/>
            <person name="Tsuji K."/>
            <person name="Ueda S."/>
            <person name="Waki K."/>
            <person name="Yamagata H."/>
            <person name="Yamamoto M."/>
            <person name="Yamamoto S."/>
            <person name="Yamane H."/>
            <person name="Yoshiki S."/>
            <person name="Yoshihara R."/>
            <person name="Yukawa K."/>
            <person name="Zhong H."/>
            <person name="Yano M."/>
            <person name="Yuan Q."/>
            <person name="Ouyang S."/>
            <person name="Liu J."/>
            <person name="Jones K.M."/>
            <person name="Gansberger K."/>
            <person name="Moffat K."/>
            <person name="Hill J."/>
            <person name="Bera J."/>
            <person name="Fadrosh D."/>
            <person name="Jin S."/>
            <person name="Johri S."/>
            <person name="Kim M."/>
            <person name="Overton L."/>
            <person name="Reardon M."/>
            <person name="Tsitrin T."/>
            <person name="Vuong H."/>
            <person name="Weaver B."/>
            <person name="Ciecko A."/>
            <person name="Tallon L."/>
            <person name="Jackson J."/>
            <person name="Pai G."/>
            <person name="Aken S.V."/>
            <person name="Utterback T."/>
            <person name="Reidmuller S."/>
            <person name="Feldblyum T."/>
            <person name="Hsiao J."/>
            <person name="Zismann V."/>
            <person name="Iobst S."/>
            <person name="de Vazeille A.R."/>
            <person name="Buell C.R."/>
            <person name="Ying K."/>
            <person name="Li Y."/>
            <person name="Lu T."/>
            <person name="Huang Y."/>
            <person name="Zhao Q."/>
            <person name="Feng Q."/>
            <person name="Zhang L."/>
            <person name="Zhu J."/>
            <person name="Weng Q."/>
            <person name="Mu J."/>
            <person name="Lu Y."/>
            <person name="Fan D."/>
            <person name="Liu Y."/>
            <person name="Guan J."/>
            <person name="Zhang Y."/>
            <person name="Yu S."/>
            <person name="Liu X."/>
            <person name="Zhang Y."/>
            <person name="Hong G."/>
            <person name="Han B."/>
            <person name="Choisne N."/>
            <person name="Demange N."/>
            <person name="Orjeda G."/>
            <person name="Samain S."/>
            <person name="Cattolico L."/>
            <person name="Pelletier E."/>
            <person name="Couloux A."/>
            <person name="Segurens B."/>
            <person name="Wincker P."/>
            <person name="D'Hont A."/>
            <person name="Scarpelli C."/>
            <person name="Weissenbach J."/>
            <person name="Salanoubat M."/>
            <person name="Quetier F."/>
            <person name="Yu Y."/>
            <person name="Kim H.R."/>
            <person name="Rambo T."/>
            <person name="Currie J."/>
            <person name="Collura K."/>
            <person name="Luo M."/>
            <person name="Yang T."/>
            <person name="Ammiraju J.S.S."/>
            <person name="Engler F."/>
            <person name="Soderlund C."/>
            <person name="Wing R.A."/>
            <person name="Palmer L.E."/>
            <person name="de la Bastide M."/>
            <person name="Spiegel L."/>
            <person name="Nascimento L."/>
            <person name="Zutavern T."/>
            <person name="O'Shaughnessy A."/>
            <person name="Dike S."/>
            <person name="Dedhia N."/>
            <person name="Preston R."/>
            <person name="Balija V."/>
            <person name="McCombie W.R."/>
            <person name="Chow T."/>
            <person name="Chen H."/>
            <person name="Chung M."/>
            <person name="Chen C."/>
            <person name="Shaw J."/>
            <person name="Wu H."/>
            <person name="Hsiao K."/>
            <person name="Chao Y."/>
            <person name="Chu M."/>
            <person name="Cheng C."/>
            <person name="Hour A."/>
            <person name="Lee P."/>
            <person name="Lin S."/>
            <person name="Lin Y."/>
            <person name="Liou J."/>
            <person name="Liu S."/>
            <person name="Hsing Y."/>
            <person name="Raghuvanshi S."/>
            <person name="Mohanty A."/>
            <person name="Bharti A.K."/>
            <person name="Gaur A."/>
            <person name="Gupta V."/>
            <person name="Kumar D."/>
            <person name="Ravi V."/>
            <person name="Vij S."/>
            <person name="Kapur A."/>
            <person name="Khurana P."/>
            <person name="Khurana P."/>
            <person name="Khurana J.P."/>
            <person name="Tyagi A.K."/>
            <person name="Gaikwad K."/>
            <person name="Singh A."/>
            <person name="Dalal V."/>
            <person name="Srivastava S."/>
            <person name="Dixit A."/>
            <person name="Pal A.K."/>
            <person name="Ghazi I.A."/>
            <person name="Yadav M."/>
            <person name="Pandit A."/>
            <person name="Bhargava A."/>
            <person name="Sureshbabu K."/>
            <person name="Batra K."/>
            <person name="Sharma T.R."/>
            <person name="Mohapatra T."/>
            <person name="Singh N.K."/>
            <person name="Messing J."/>
            <person name="Nelson A.B."/>
            <person name="Fuks G."/>
            <person name="Kavchok S."/>
            <person name="Keizer G."/>
            <person name="Linton E."/>
            <person name="Llaca V."/>
            <person name="Song R."/>
            <person name="Tanyolac B."/>
            <person name="Young S."/>
            <person name="Ho-Il K."/>
            <person name="Hahn J.H."/>
            <person name="Sangsakoo G."/>
            <person name="Vanavichit A."/>
            <person name="de Mattos Luiz.A.T."/>
            <person name="Zimmer P.D."/>
            <person name="Malone G."/>
            <person name="Dellagostin O."/>
            <person name="de Oliveira A.C."/>
            <person name="Bevan M."/>
            <person name="Bancroft I."/>
            <person name="Minx P."/>
            <person name="Cordum H."/>
            <person name="Wilson R."/>
            <person name="Cheng Z."/>
            <person name="Jin W."/>
            <person name="Jiang J."/>
            <person name="Leong S.A."/>
            <person name="Iwama H."/>
            <person name="Gojobori T."/>
            <person name="Itoh T."/>
            <person name="Niimura Y."/>
            <person name="Fujii Y."/>
            <person name="Habara T."/>
            <person name="Sakai H."/>
            <person name="Sato Y."/>
            <person name="Wilson G."/>
            <person name="Kumar K."/>
            <person name="McCouch S."/>
            <person name="Juretic N."/>
            <person name="Hoen D."/>
            <person name="Wright S."/>
            <person name="Bruskiewich R."/>
            <person name="Bureau T."/>
            <person name="Miyao A."/>
            <person name="Hirochika H."/>
            <person name="Nishikawa T."/>
            <person name="Kadowaki K."/>
            <person name="Sugiura M."/>
            <person name="Burr B."/>
            <person name="Sasaki T."/>
        </authorList>
    </citation>
    <scope>NUCLEOTIDE SEQUENCE [LARGE SCALE GENOMIC DNA]</scope>
    <source>
        <strain evidence="4">cv. Nipponbare</strain>
    </source>
</reference>
<dbReference type="EMBL" id="AP014967">
    <property type="protein sequence ID" value="BAT12381.1"/>
    <property type="molecule type" value="Genomic_DNA"/>
</dbReference>
<dbReference type="Proteomes" id="UP000059680">
    <property type="component" value="Chromosome 11"/>
</dbReference>
<dbReference type="PaxDb" id="39947-A0A0P0XY21"/>
<feature type="compositionally biased region" description="Polar residues" evidence="1">
    <location>
        <begin position="46"/>
        <end position="59"/>
    </location>
</feature>
<evidence type="ECO:0000256" key="1">
    <source>
        <dbReference type="SAM" id="MobiDB-lite"/>
    </source>
</evidence>
<organism evidence="3 4">
    <name type="scientific">Oryza sativa subsp. japonica</name>
    <name type="common">Rice</name>
    <dbReference type="NCBI Taxonomy" id="39947"/>
    <lineage>
        <taxon>Eukaryota</taxon>
        <taxon>Viridiplantae</taxon>
        <taxon>Streptophyta</taxon>
        <taxon>Embryophyta</taxon>
        <taxon>Tracheophyta</taxon>
        <taxon>Spermatophyta</taxon>
        <taxon>Magnoliopsida</taxon>
        <taxon>Liliopsida</taxon>
        <taxon>Poales</taxon>
        <taxon>Poaceae</taxon>
        <taxon>BOP clade</taxon>
        <taxon>Oryzoideae</taxon>
        <taxon>Oryzeae</taxon>
        <taxon>Oryzinae</taxon>
        <taxon>Oryza</taxon>
        <taxon>Oryza sativa</taxon>
    </lineage>
</organism>
<dbReference type="InParanoid" id="A0A0P0XY21"/>